<dbReference type="OrthoDB" id="263995at2"/>
<dbReference type="EMBL" id="CP036526">
    <property type="protein sequence ID" value="QDT12530.1"/>
    <property type="molecule type" value="Genomic_DNA"/>
</dbReference>
<proteinExistence type="predicted"/>
<evidence type="ECO:0000313" key="2">
    <source>
        <dbReference type="Proteomes" id="UP000319817"/>
    </source>
</evidence>
<name>A0A517NZH4_9BACT</name>
<keyword evidence="2" id="KW-1185">Reference proteome</keyword>
<organism evidence="1 2">
    <name type="scientific">Stieleria marina</name>
    <dbReference type="NCBI Taxonomy" id="1930275"/>
    <lineage>
        <taxon>Bacteria</taxon>
        <taxon>Pseudomonadati</taxon>
        <taxon>Planctomycetota</taxon>
        <taxon>Planctomycetia</taxon>
        <taxon>Pirellulales</taxon>
        <taxon>Pirellulaceae</taxon>
        <taxon>Stieleria</taxon>
    </lineage>
</organism>
<sequence length="159" mass="18306">MTGQWVEIEFDCLPLRSVTRIDVPVDASPVYEQFVLRVKAAMAKHGTHNTYYVHQGRCVFHLTNDPQRGEVAFRFEGTAMTDTKDRLTKSVDLEITLDRETCTWLTEPIVAFLTESVQHALMVEFDRYIDAGDLQRTQERIEKINQQSDEADGFVGMYL</sequence>
<dbReference type="AlphaFoldDB" id="A0A517NZH4"/>
<dbReference type="RefSeq" id="WP_145420416.1">
    <property type="nucleotide sequence ID" value="NZ_CP036526.1"/>
</dbReference>
<dbReference type="Proteomes" id="UP000319817">
    <property type="component" value="Chromosome"/>
</dbReference>
<accession>A0A517NZH4</accession>
<reference evidence="1 2" key="1">
    <citation type="submission" date="2019-02" db="EMBL/GenBank/DDBJ databases">
        <title>Deep-cultivation of Planctomycetes and their phenomic and genomic characterization uncovers novel biology.</title>
        <authorList>
            <person name="Wiegand S."/>
            <person name="Jogler M."/>
            <person name="Boedeker C."/>
            <person name="Pinto D."/>
            <person name="Vollmers J."/>
            <person name="Rivas-Marin E."/>
            <person name="Kohn T."/>
            <person name="Peeters S.H."/>
            <person name="Heuer A."/>
            <person name="Rast P."/>
            <person name="Oberbeckmann S."/>
            <person name="Bunk B."/>
            <person name="Jeske O."/>
            <person name="Meyerdierks A."/>
            <person name="Storesund J.E."/>
            <person name="Kallscheuer N."/>
            <person name="Luecker S."/>
            <person name="Lage O.M."/>
            <person name="Pohl T."/>
            <person name="Merkel B.J."/>
            <person name="Hornburger P."/>
            <person name="Mueller R.-W."/>
            <person name="Bruemmer F."/>
            <person name="Labrenz M."/>
            <person name="Spormann A.M."/>
            <person name="Op den Camp H."/>
            <person name="Overmann J."/>
            <person name="Amann R."/>
            <person name="Jetten M.S.M."/>
            <person name="Mascher T."/>
            <person name="Medema M.H."/>
            <person name="Devos D.P."/>
            <person name="Kaster A.-K."/>
            <person name="Ovreas L."/>
            <person name="Rohde M."/>
            <person name="Galperin M.Y."/>
            <person name="Jogler C."/>
        </authorList>
    </citation>
    <scope>NUCLEOTIDE SEQUENCE [LARGE SCALE GENOMIC DNA]</scope>
    <source>
        <strain evidence="1 2">K23_9</strain>
    </source>
</reference>
<protein>
    <submittedName>
        <fullName evidence="1">Uncharacterized protein</fullName>
    </submittedName>
</protein>
<evidence type="ECO:0000313" key="1">
    <source>
        <dbReference type="EMBL" id="QDT12530.1"/>
    </source>
</evidence>
<gene>
    <name evidence="1" type="ORF">K239x_45400</name>
</gene>